<dbReference type="PANTHER" id="PTHR32387">
    <property type="entry name" value="WU:FJ29H11"/>
    <property type="match status" value="1"/>
</dbReference>
<dbReference type="RefSeq" id="XP_031057033.1">
    <property type="nucleotide sequence ID" value="XM_031213288.1"/>
</dbReference>
<dbReference type="VEuPathDB" id="FungiDB:FOIG_12384"/>
<reference evidence="2" key="2">
    <citation type="submission" date="2012-05" db="EMBL/GenBank/DDBJ databases">
        <title>The Genome Annotation of Fusarium oxysporum II5.</title>
        <authorList>
            <consortium name="The Broad Institute Genomics Platform"/>
            <person name="Ma L.-J."/>
            <person name="Corby-Kistler H."/>
            <person name="Broz K."/>
            <person name="Gale L.R."/>
            <person name="Jonkers W."/>
            <person name="O'Donnell K."/>
            <person name="Ploetz R."/>
            <person name="Steinberg C."/>
            <person name="Schwartz D.C."/>
            <person name="VanEtten H."/>
            <person name="Zhou S."/>
            <person name="Young S.K."/>
            <person name="Zeng Q."/>
            <person name="Gargeya S."/>
            <person name="Fitzgerald M."/>
            <person name="Abouelleil A."/>
            <person name="Alvarado L."/>
            <person name="Chapman S.B."/>
            <person name="Gainer-Dewar J."/>
            <person name="Goldberg J."/>
            <person name="Griggs A."/>
            <person name="Gujja S."/>
            <person name="Hansen M."/>
            <person name="Howarth C."/>
            <person name="Imamovic A."/>
            <person name="Ireland A."/>
            <person name="Larimer J."/>
            <person name="McCowan C."/>
            <person name="Murphy C."/>
            <person name="Pearson M."/>
            <person name="Poon T.W."/>
            <person name="Priest M."/>
            <person name="Roberts A."/>
            <person name="Saif S."/>
            <person name="Shea T."/>
            <person name="Sykes S."/>
            <person name="Wortman J."/>
            <person name="Nusbaum C."/>
            <person name="Birren B."/>
        </authorList>
    </citation>
    <scope>NUCLEOTIDE SEQUENCE</scope>
    <source>
        <strain evidence="2">54006</strain>
    </source>
</reference>
<feature type="region of interest" description="Disordered" evidence="1">
    <location>
        <begin position="1"/>
        <end position="26"/>
    </location>
</feature>
<dbReference type="SUPFAM" id="SSF55874">
    <property type="entry name" value="ATPase domain of HSP90 chaperone/DNA topoisomerase II/histidine kinase"/>
    <property type="match status" value="1"/>
</dbReference>
<feature type="region of interest" description="Disordered" evidence="1">
    <location>
        <begin position="1239"/>
        <end position="1272"/>
    </location>
</feature>
<dbReference type="GeneID" id="42037559"/>
<evidence type="ECO:0000256" key="1">
    <source>
        <dbReference type="SAM" id="MobiDB-lite"/>
    </source>
</evidence>
<evidence type="ECO:0000313" key="2">
    <source>
        <dbReference type="EMBL" id="EXL94943.1"/>
    </source>
</evidence>
<dbReference type="PANTHER" id="PTHR32387:SF0">
    <property type="entry name" value="PROTEIN NO VEIN"/>
    <property type="match status" value="1"/>
</dbReference>
<dbReference type="InterPro" id="IPR036890">
    <property type="entry name" value="HATPase_C_sf"/>
</dbReference>
<dbReference type="InterPro" id="IPR052957">
    <property type="entry name" value="Auxin_embryo_med"/>
</dbReference>
<feature type="region of interest" description="Disordered" evidence="1">
    <location>
        <begin position="1162"/>
        <end position="1214"/>
    </location>
</feature>
<dbReference type="Proteomes" id="UP000030685">
    <property type="component" value="Unassembled WGS sequence"/>
</dbReference>
<feature type="compositionally biased region" description="Acidic residues" evidence="1">
    <location>
        <begin position="1176"/>
        <end position="1191"/>
    </location>
</feature>
<feature type="region of interest" description="Disordered" evidence="1">
    <location>
        <begin position="1331"/>
        <end position="1354"/>
    </location>
</feature>
<dbReference type="Gene3D" id="3.30.565.10">
    <property type="entry name" value="Histidine kinase-like ATPase, C-terminal domain"/>
    <property type="match status" value="1"/>
</dbReference>
<accession>X0J178</accession>
<sequence length="1418" mass="162181">MDSVATTKAEADAHLETLRQKRGVGREQPEESVLVQSLDQALKIVSDQLYKASTHFILELIQNADDNQYDSEIVPSLRLALYNNGGHRYFRSDCNEVGFTFKQLDALTRVGQSTKAATIDNSKSCIGEKGIGFKSVFKVADVVHVASGFYEFKLDRNARIGMILPITSQFPTADRVVDNTQFLLELKSQRDYDVIKEELNSIEPDMLLFLRNLDQVHISIRGLNKQYRRKINRSDPRYDGETVKISVQGDAVTSKEYIVHRYTAKNLPPVPQREGIDSSEVVIAFTVDNEATSVFITQKVFAFLPVDDFGFRFLIHADFILVASRERLDESSLWNHSLRDLIETAFVKSIRRLVALSPTQDGEGLCYKWPKYLPRHPETSGFWHDLHQNMMNALRKTPLLESGADDTLRKPTDLYYVPRDWRFENGALFDLPPLLKTHLSFKYDSVRSELSLIGVDSLDINDLWREFSQWINEVGIDGLKTRPIKWHQKVSSIFCGRRELREKLRNLPIVPLRDGSWVRARQDCVFFTSTQNEEHVPTGIELFLVDRSVSKDPERRRFLSFLGIQEYSPTQVCELIIKLHHDLPPGASRTEMDLVTDALYLFDHRLCLRYEVPNIEFAAVKGGKAICSRERHLYLVDPDVKPSLIAKYQNTAQSPLVVLSDKYEAALCKDRPREDADSFRRWLLGSTYREFSTVPALLYNNELSAEWHFLRSHDVMDLLQAIRLQWDKKAILSPIIIKAAAELQVPGSDGYWRPLGRLAIPTTELKQKCPHLDFVSLPNPKVYNWGFLSVLGVLTTRNTTATLRELQKLSQLQADKVDKDAIKEIYEALNASMRSEWKEIKTAFLEESLVFVEKPKPRWLSHLSCVWDGPGALKQVTKLRYRYPTCRQLFVSILCVKQASTGDIVKELCSVSDEGDMATQRFSELFFLLGRYRRDHEELSRDQVRRIREAAVFPIVVEGGNSDEQPNITLQSICEGDWYVPDQILLEQAFRSRVSMLSMPVKDAESLRALFEDLDCEKRFLSCAVEQTTEPRGTCIRDLSREDDFMTRLDCIALATDQPALVEHITLQMWSVSSILTKSRLGGIEISNEDRLITIRDDGEVTNIYIREHIVMAEQFKVDLELLEYFTSLLDVDAEHTKLVTLLLKEPIVQLSGILERYNIEVPDNLDNGDTGNQESDGEDQESNSEDQESSYEDKAMTIIHPTTDYSVNDSDREETMESGNESWLIDLAREFGNLRISPAAGGNDETFTTPESSPRLIQRHEVTPSHNSRSQRIVQGPAVFHADETPVAKTPRSTAQFGAILDYRLLTQTAEDPSSGGDLSLPRYSPIETPSYQSILSSNGPRPAQNSPRAFESPSNRYREIGFLGERFVYRMFQSRIKDWTYENWTRLFRLYIPGSFWTNEGSAARGWHGRNRRMDS</sequence>
<dbReference type="EMBL" id="JH658295">
    <property type="protein sequence ID" value="EXL94943.1"/>
    <property type="molecule type" value="Genomic_DNA"/>
</dbReference>
<protein>
    <recommendedName>
        <fullName evidence="3">Protein NO VEIN C-terminal domain-containing protein</fullName>
    </recommendedName>
</protein>
<organism evidence="2">
    <name type="scientific">Fusarium odoratissimum (strain NRRL 54006)</name>
    <dbReference type="NCBI Taxonomy" id="1089451"/>
    <lineage>
        <taxon>Eukaryota</taxon>
        <taxon>Fungi</taxon>
        <taxon>Dikarya</taxon>
        <taxon>Ascomycota</taxon>
        <taxon>Pezizomycotina</taxon>
        <taxon>Sordariomycetes</taxon>
        <taxon>Hypocreomycetidae</taxon>
        <taxon>Hypocreales</taxon>
        <taxon>Nectriaceae</taxon>
        <taxon>Fusarium</taxon>
        <taxon>Fusarium oxysporum species complex</taxon>
        <taxon>Fusarium oxysporum f. sp. cubense (strain race 4)</taxon>
    </lineage>
</organism>
<evidence type="ECO:0008006" key="3">
    <source>
        <dbReference type="Google" id="ProtNLM"/>
    </source>
</evidence>
<gene>
    <name evidence="2" type="ORF">FOIG_12384</name>
</gene>
<name>X0J178_FUSO5</name>
<proteinExistence type="predicted"/>
<feature type="compositionally biased region" description="Basic and acidic residues" evidence="1">
    <location>
        <begin position="9"/>
        <end position="26"/>
    </location>
</feature>
<reference evidence="2" key="1">
    <citation type="submission" date="2011-11" db="EMBL/GenBank/DDBJ databases">
        <title>The Genome Sequence of Fusarium oxysporum II5.</title>
        <authorList>
            <consortium name="The Broad Institute Genome Sequencing Platform"/>
            <person name="Ma L.-J."/>
            <person name="Gale L.R."/>
            <person name="Schwartz D.C."/>
            <person name="Zhou S."/>
            <person name="Corby-Kistler H."/>
            <person name="Young S.K."/>
            <person name="Zeng Q."/>
            <person name="Gargeya S."/>
            <person name="Fitzgerald M."/>
            <person name="Haas B."/>
            <person name="Abouelleil A."/>
            <person name="Alvarado L."/>
            <person name="Arachchi H.M."/>
            <person name="Berlin A."/>
            <person name="Brown A."/>
            <person name="Chapman S.B."/>
            <person name="Chen Z."/>
            <person name="Dunbar C."/>
            <person name="Freedman E."/>
            <person name="Gearin G."/>
            <person name="Goldberg J."/>
            <person name="Griggs A."/>
            <person name="Gujja S."/>
            <person name="Heiman D."/>
            <person name="Howarth C."/>
            <person name="Larson L."/>
            <person name="Lui A."/>
            <person name="MacDonald P.J.P."/>
            <person name="Montmayeur A."/>
            <person name="Murphy C."/>
            <person name="Neiman D."/>
            <person name="Pearson M."/>
            <person name="Priest M."/>
            <person name="Roberts A."/>
            <person name="Saif S."/>
            <person name="Shea T."/>
            <person name="Shenoy N."/>
            <person name="Sisk P."/>
            <person name="Stolte C."/>
            <person name="Sykes S."/>
            <person name="Wortman J."/>
            <person name="Nusbaum C."/>
            <person name="Birren B."/>
        </authorList>
    </citation>
    <scope>NUCLEOTIDE SEQUENCE [LARGE SCALE GENOMIC DNA]</scope>
    <source>
        <strain evidence="2">54006</strain>
    </source>
</reference>